<dbReference type="EMBL" id="JACIEK010000001">
    <property type="protein sequence ID" value="MBB3996901.1"/>
    <property type="molecule type" value="Genomic_DNA"/>
</dbReference>
<comment type="caution">
    <text evidence="1">The sequence shown here is derived from an EMBL/GenBank/DDBJ whole genome shotgun (WGS) entry which is preliminary data.</text>
</comment>
<proteinExistence type="predicted"/>
<dbReference type="Proteomes" id="UP000542776">
    <property type="component" value="Unassembled WGS sequence"/>
</dbReference>
<organism evidence="1 2">
    <name type="scientific">Aureimonas pseudogalii</name>
    <dbReference type="NCBI Taxonomy" id="1744844"/>
    <lineage>
        <taxon>Bacteria</taxon>
        <taxon>Pseudomonadati</taxon>
        <taxon>Pseudomonadota</taxon>
        <taxon>Alphaproteobacteria</taxon>
        <taxon>Hyphomicrobiales</taxon>
        <taxon>Aurantimonadaceae</taxon>
        <taxon>Aureimonas</taxon>
    </lineage>
</organism>
<protein>
    <submittedName>
        <fullName evidence="1">Uncharacterized protein</fullName>
    </submittedName>
</protein>
<name>A0A7W6H2C2_9HYPH</name>
<evidence type="ECO:0000313" key="2">
    <source>
        <dbReference type="Proteomes" id="UP000542776"/>
    </source>
</evidence>
<keyword evidence="2" id="KW-1185">Reference proteome</keyword>
<dbReference type="AlphaFoldDB" id="A0A7W6H2C2"/>
<gene>
    <name evidence="1" type="ORF">GGR04_000722</name>
</gene>
<sequence length="74" mass="8546">MRDGKRTEASKEHDRWLRRQAVQIVAQLPESEEEALKILAHARELVSRFIGDDVGRWESRALRLVSNFENGEAS</sequence>
<evidence type="ECO:0000313" key="1">
    <source>
        <dbReference type="EMBL" id="MBB3996901.1"/>
    </source>
</evidence>
<dbReference type="RefSeq" id="WP_183197921.1">
    <property type="nucleotide sequence ID" value="NZ_JACIEK010000001.1"/>
</dbReference>
<reference evidence="1 2" key="1">
    <citation type="submission" date="2020-08" db="EMBL/GenBank/DDBJ databases">
        <title>Genomic Encyclopedia of Type Strains, Phase IV (KMG-IV): sequencing the most valuable type-strain genomes for metagenomic binning, comparative biology and taxonomic classification.</title>
        <authorList>
            <person name="Goeker M."/>
        </authorList>
    </citation>
    <scope>NUCLEOTIDE SEQUENCE [LARGE SCALE GENOMIC DNA]</scope>
    <source>
        <strain evidence="1 2">DSM 102238</strain>
    </source>
</reference>
<accession>A0A7W6H2C2</accession>